<evidence type="ECO:0000313" key="8">
    <source>
        <dbReference type="Proteomes" id="UP000193067"/>
    </source>
</evidence>
<evidence type="ECO:0000256" key="2">
    <source>
        <dbReference type="ARBA" id="ARBA00022658"/>
    </source>
</evidence>
<dbReference type="InterPro" id="IPR001849">
    <property type="entry name" value="PH_domain"/>
</dbReference>
<name>A0A1Y2IZR4_TRAC3</name>
<dbReference type="Pfam" id="PF00621">
    <property type="entry name" value="RhoGEF"/>
    <property type="match status" value="1"/>
</dbReference>
<evidence type="ECO:0000259" key="4">
    <source>
        <dbReference type="PROSITE" id="PS50003"/>
    </source>
</evidence>
<keyword evidence="2" id="KW-0344">Guanine-nucleotide releasing factor</keyword>
<feature type="compositionally biased region" description="Polar residues" evidence="3">
    <location>
        <begin position="91"/>
        <end position="115"/>
    </location>
</feature>
<dbReference type="PROSITE" id="PS50003">
    <property type="entry name" value="PH_DOMAIN"/>
    <property type="match status" value="1"/>
</dbReference>
<feature type="region of interest" description="Disordered" evidence="3">
    <location>
        <begin position="1"/>
        <end position="193"/>
    </location>
</feature>
<dbReference type="Gene3D" id="2.30.29.30">
    <property type="entry name" value="Pleckstrin-homology domain (PH domain)/Phosphotyrosine-binding domain (PTB)"/>
    <property type="match status" value="1"/>
</dbReference>
<dbReference type="InterPro" id="IPR000219">
    <property type="entry name" value="DH_dom"/>
</dbReference>
<feature type="compositionally biased region" description="Polar residues" evidence="3">
    <location>
        <begin position="44"/>
        <end position="79"/>
    </location>
</feature>
<proteinExistence type="predicted"/>
<feature type="domain" description="PH" evidence="4">
    <location>
        <begin position="470"/>
        <end position="599"/>
    </location>
</feature>
<dbReference type="PANTHER" id="PTHR46572">
    <property type="entry name" value="RHO1 GDP-GTP EXCHANGE PROTEIN 1-RELATED"/>
    <property type="match status" value="1"/>
</dbReference>
<dbReference type="InterPro" id="IPR052233">
    <property type="entry name" value="Rho-type_GEFs"/>
</dbReference>
<dbReference type="SUPFAM" id="SSF50729">
    <property type="entry name" value="PH domain-like"/>
    <property type="match status" value="1"/>
</dbReference>
<keyword evidence="1" id="KW-0597">Phosphoprotein</keyword>
<dbReference type="PROSITE" id="PS50219">
    <property type="entry name" value="CNH"/>
    <property type="match status" value="1"/>
</dbReference>
<evidence type="ECO:0000256" key="3">
    <source>
        <dbReference type="SAM" id="MobiDB-lite"/>
    </source>
</evidence>
<dbReference type="SMART" id="SM00325">
    <property type="entry name" value="RhoGEF"/>
    <property type="match status" value="1"/>
</dbReference>
<dbReference type="AlphaFoldDB" id="A0A1Y2IZR4"/>
<feature type="compositionally biased region" description="Low complexity" evidence="3">
    <location>
        <begin position="135"/>
        <end position="150"/>
    </location>
</feature>
<feature type="domain" description="CNH" evidence="6">
    <location>
        <begin position="638"/>
        <end position="956"/>
    </location>
</feature>
<feature type="compositionally biased region" description="Low complexity" evidence="3">
    <location>
        <begin position="162"/>
        <end position="176"/>
    </location>
</feature>
<gene>
    <name evidence="7" type="ORF">PYCCODRAFT_1464466</name>
</gene>
<feature type="domain" description="DH" evidence="5">
    <location>
        <begin position="246"/>
        <end position="435"/>
    </location>
</feature>
<evidence type="ECO:0000259" key="6">
    <source>
        <dbReference type="PROSITE" id="PS50219"/>
    </source>
</evidence>
<dbReference type="OrthoDB" id="2272012at2759"/>
<evidence type="ECO:0008006" key="9">
    <source>
        <dbReference type="Google" id="ProtNLM"/>
    </source>
</evidence>
<accession>A0A1Y2IZR4</accession>
<reference evidence="7 8" key="1">
    <citation type="journal article" date="2015" name="Biotechnol. Biofuels">
        <title>Enhanced degradation of softwood versus hardwood by the white-rot fungus Pycnoporus coccineus.</title>
        <authorList>
            <person name="Couturier M."/>
            <person name="Navarro D."/>
            <person name="Chevret D."/>
            <person name="Henrissat B."/>
            <person name="Piumi F."/>
            <person name="Ruiz-Duenas F.J."/>
            <person name="Martinez A.T."/>
            <person name="Grigoriev I.V."/>
            <person name="Riley R."/>
            <person name="Lipzen A."/>
            <person name="Berrin J.G."/>
            <person name="Master E.R."/>
            <person name="Rosso M.N."/>
        </authorList>
    </citation>
    <scope>NUCLEOTIDE SEQUENCE [LARGE SCALE GENOMIC DNA]</scope>
    <source>
        <strain evidence="7 8">BRFM310</strain>
    </source>
</reference>
<evidence type="ECO:0000256" key="1">
    <source>
        <dbReference type="ARBA" id="ARBA00022553"/>
    </source>
</evidence>
<keyword evidence="8" id="KW-1185">Reference proteome</keyword>
<dbReference type="Proteomes" id="UP000193067">
    <property type="component" value="Unassembled WGS sequence"/>
</dbReference>
<dbReference type="EMBL" id="KZ084090">
    <property type="protein sequence ID" value="OSD06557.1"/>
    <property type="molecule type" value="Genomic_DNA"/>
</dbReference>
<sequence>MAQRPHPHITIPPGAAPPANPSPSARDPPLSPVNLWADRRPLSFTPSSATARTSRISLDASPQASSRLSSVYDSEQSYLSFPEQDRRPYSFTPSSATARTSRISLDAVTQPSSRPASAYEPEQSHLSFPEPQLYRSSSQRSSRSSHRPPSNIIGLSHRSSRSDSLLSPDSLLTPTHFASGESRPPSFESTPETAVRDLSSELSDLTLDSEEGLRKFQGGELYDDDEEWYRLVPPEAREVLDKKEVQRQSILFEIIKSEKDYVADLQLVKDVFVDPLVATLAVPQHRVKGFIQEVFFNIDAILAHHQRLLAALFARQREQHPLIQSLSDIILDNSLLFRNDYEAYIKHYPLAEARHRSEMRRSQRYQYFLQQCSLDPRVRKRDLITFLSRPVTRLPRLLLLLENAKKYTEVDHPDVESIPLLIGILSDFIKSTQPGIAASEDKVKFWNLCESLVYQKGEIIDLDLYDESRSLRFQGPLSRRYKTNMDLHWADLHVALLDNYLLLLKPEARSSSVTKHHVVSRPIPLEYLRLGQFDGPPENRKERAEEGSGLLDRVRSRYRPMYPFTIYHASSKMHRRYTLYAPSEEVRKRWRDALVETIAIRQIRQESNMLFATHVVNEGFFKYAALGTAAYGAGSHYTGRINAATELSSGSHKFIAVACTSGVYIAIRGEPSFRKVLTVPNPTCMVSLPPAGKFFVLHEGGLFSYSLDLICRAALGFATAQSLDASKERISTDVVLFRVGRIGSRYMVLYAVKSFLQLWLYALEVAHPAESTNSANHRWSSATTSGFRSFGEPLSIPKDTHNLTVLSRRVVICSDKGAISVADPANLSLSLKSTMLPDFSEADDNAPMAALKARCATARPLGIVRCPNSDELLVIYDGAPHTVSQLGCYIDKHGVPTRSSGYLRWETKAASYVHRGDYILLFSPEFVEVRTVHTGKLVQVIEGADIRRIDAGVLSPDKDSTTLIAMRGAEDHGLVTDKVVELVETSELRTPRVSEVPGAWDEFDVLS</sequence>
<dbReference type="InterPro" id="IPR041675">
    <property type="entry name" value="PH_5"/>
</dbReference>
<evidence type="ECO:0000313" key="7">
    <source>
        <dbReference type="EMBL" id="OSD06557.1"/>
    </source>
</evidence>
<dbReference type="Pfam" id="PF00780">
    <property type="entry name" value="CNH"/>
    <property type="match status" value="1"/>
</dbReference>
<dbReference type="InterPro" id="IPR001180">
    <property type="entry name" value="CNH_dom"/>
</dbReference>
<dbReference type="PROSITE" id="PS50010">
    <property type="entry name" value="DH_2"/>
    <property type="match status" value="1"/>
</dbReference>
<organism evidence="7 8">
    <name type="scientific">Trametes coccinea (strain BRFM310)</name>
    <name type="common">Pycnoporus coccineus</name>
    <dbReference type="NCBI Taxonomy" id="1353009"/>
    <lineage>
        <taxon>Eukaryota</taxon>
        <taxon>Fungi</taxon>
        <taxon>Dikarya</taxon>
        <taxon>Basidiomycota</taxon>
        <taxon>Agaricomycotina</taxon>
        <taxon>Agaricomycetes</taxon>
        <taxon>Polyporales</taxon>
        <taxon>Polyporaceae</taxon>
        <taxon>Trametes</taxon>
    </lineage>
</organism>
<dbReference type="SMART" id="SM00233">
    <property type="entry name" value="PH"/>
    <property type="match status" value="1"/>
</dbReference>
<protein>
    <recommendedName>
        <fullName evidence="9">Dbl homology domain-containing protein</fullName>
    </recommendedName>
</protein>
<dbReference type="Gene3D" id="1.20.900.10">
    <property type="entry name" value="Dbl homology (DH) domain"/>
    <property type="match status" value="1"/>
</dbReference>
<dbReference type="PANTHER" id="PTHR46572:SF1">
    <property type="entry name" value="RHO1 GUANINE NUCLEOTIDE EXCHANGE FACTOR TUS1"/>
    <property type="match status" value="1"/>
</dbReference>
<evidence type="ECO:0000259" key="5">
    <source>
        <dbReference type="PROSITE" id="PS50010"/>
    </source>
</evidence>
<dbReference type="InterPro" id="IPR035899">
    <property type="entry name" value="DBL_dom_sf"/>
</dbReference>
<dbReference type="InterPro" id="IPR011993">
    <property type="entry name" value="PH-like_dom_sf"/>
</dbReference>
<dbReference type="Pfam" id="PF15405">
    <property type="entry name" value="PH_5"/>
    <property type="match status" value="1"/>
</dbReference>
<dbReference type="SUPFAM" id="SSF48065">
    <property type="entry name" value="DBL homology domain (DH-domain)"/>
    <property type="match status" value="1"/>
</dbReference>
<dbReference type="GO" id="GO:0005085">
    <property type="term" value="F:guanyl-nucleotide exchange factor activity"/>
    <property type="evidence" value="ECO:0007669"/>
    <property type="project" value="UniProtKB-KW"/>
</dbReference>
<dbReference type="STRING" id="1353009.A0A1Y2IZR4"/>